<dbReference type="Proteomes" id="UP001500740">
    <property type="component" value="Unassembled WGS sequence"/>
</dbReference>
<sequence length="119" mass="14024">MSVKFNVRVDFPVSRLEKKFERTHSMAQYVFDNQIIKDTRPFVPRDHGYLAESADIHSDIGKGKIRYVAPQARRLYYNPQYNFSTDNHPKAQGLWFEAAKSENKKSWLDVVKDVVRKNF</sequence>
<keyword evidence="2" id="KW-1185">Reference proteome</keyword>
<dbReference type="Pfam" id="PF11114">
    <property type="entry name" value="Minor_capsid_2"/>
    <property type="match status" value="1"/>
</dbReference>
<gene>
    <name evidence="1" type="ORF">GCM10008935_30840</name>
</gene>
<evidence type="ECO:0000313" key="1">
    <source>
        <dbReference type="EMBL" id="GAA0472814.1"/>
    </source>
</evidence>
<proteinExistence type="predicted"/>
<name>A0ABN1AC44_9BACI</name>
<accession>A0ABN1AC44</accession>
<dbReference type="EMBL" id="BAAACZ010000036">
    <property type="protein sequence ID" value="GAA0472814.1"/>
    <property type="molecule type" value="Genomic_DNA"/>
</dbReference>
<reference evidence="1 2" key="1">
    <citation type="journal article" date="2019" name="Int. J. Syst. Evol. Microbiol.">
        <title>The Global Catalogue of Microorganisms (GCM) 10K type strain sequencing project: providing services to taxonomists for standard genome sequencing and annotation.</title>
        <authorList>
            <consortium name="The Broad Institute Genomics Platform"/>
            <consortium name="The Broad Institute Genome Sequencing Center for Infectious Disease"/>
            <person name="Wu L."/>
            <person name="Ma J."/>
        </authorList>
    </citation>
    <scope>NUCLEOTIDE SEQUENCE [LARGE SCALE GENOMIC DNA]</scope>
    <source>
        <strain evidence="1 2">JCM 14193</strain>
    </source>
</reference>
<comment type="caution">
    <text evidence="1">The sequence shown here is derived from an EMBL/GenBank/DDBJ whole genome shotgun (WGS) entry which is preliminary data.</text>
</comment>
<dbReference type="InterPro" id="IPR021080">
    <property type="entry name" value="Minor_capsid_protein"/>
</dbReference>
<evidence type="ECO:0008006" key="3">
    <source>
        <dbReference type="Google" id="ProtNLM"/>
    </source>
</evidence>
<protein>
    <recommendedName>
        <fullName evidence="3">Minor capsid protein</fullName>
    </recommendedName>
</protein>
<organism evidence="1 2">
    <name type="scientific">Alkalibacillus silvisoli</name>
    <dbReference type="NCBI Taxonomy" id="392823"/>
    <lineage>
        <taxon>Bacteria</taxon>
        <taxon>Bacillati</taxon>
        <taxon>Bacillota</taxon>
        <taxon>Bacilli</taxon>
        <taxon>Bacillales</taxon>
        <taxon>Bacillaceae</taxon>
        <taxon>Alkalibacillus</taxon>
    </lineage>
</organism>
<dbReference type="RefSeq" id="WP_343785153.1">
    <property type="nucleotide sequence ID" value="NZ_BAAACZ010000036.1"/>
</dbReference>
<evidence type="ECO:0000313" key="2">
    <source>
        <dbReference type="Proteomes" id="UP001500740"/>
    </source>
</evidence>